<reference evidence="2" key="1">
    <citation type="submission" date="2021-01" db="EMBL/GenBank/DDBJ databases">
        <authorList>
            <consortium name="Genoscope - CEA"/>
            <person name="William W."/>
        </authorList>
    </citation>
    <scope>NUCLEOTIDE SEQUENCE</scope>
</reference>
<dbReference type="AlphaFoldDB" id="A0A8S1XLG6"/>
<gene>
    <name evidence="2" type="ORF">PPENT_87.1.T1300122</name>
</gene>
<dbReference type="GO" id="GO:0003924">
    <property type="term" value="F:GTPase activity"/>
    <property type="evidence" value="ECO:0007669"/>
    <property type="project" value="InterPro"/>
</dbReference>
<dbReference type="Pfam" id="PF00071">
    <property type="entry name" value="Ras"/>
    <property type="match status" value="1"/>
</dbReference>
<name>A0A8S1XLG6_9CILI</name>
<evidence type="ECO:0000313" key="3">
    <source>
        <dbReference type="Proteomes" id="UP000689195"/>
    </source>
</evidence>
<dbReference type="InterPro" id="IPR001806">
    <property type="entry name" value="Small_GTPase"/>
</dbReference>
<keyword evidence="1" id="KW-0547">Nucleotide-binding</keyword>
<keyword evidence="3" id="KW-1185">Reference proteome</keyword>
<evidence type="ECO:0000256" key="1">
    <source>
        <dbReference type="ARBA" id="ARBA00022741"/>
    </source>
</evidence>
<dbReference type="PROSITE" id="PS51419">
    <property type="entry name" value="RAB"/>
    <property type="match status" value="1"/>
</dbReference>
<proteinExistence type="predicted"/>
<sequence>MHKLPSFVTILQMGLRCLRQRGNDVFIYILGNKIDLEQDSKKQAQAKDNELGAQFYEVSAKNATNVLEFFKKLQNDLLGDLVLQTHNQQQQQQQFVYQYIILYNKMKFSN</sequence>
<organism evidence="2 3">
    <name type="scientific">Paramecium pentaurelia</name>
    <dbReference type="NCBI Taxonomy" id="43138"/>
    <lineage>
        <taxon>Eukaryota</taxon>
        <taxon>Sar</taxon>
        <taxon>Alveolata</taxon>
        <taxon>Ciliophora</taxon>
        <taxon>Intramacronucleata</taxon>
        <taxon>Oligohymenophorea</taxon>
        <taxon>Peniculida</taxon>
        <taxon>Parameciidae</taxon>
        <taxon>Paramecium</taxon>
    </lineage>
</organism>
<dbReference type="Proteomes" id="UP000689195">
    <property type="component" value="Unassembled WGS sequence"/>
</dbReference>
<protein>
    <submittedName>
        <fullName evidence="2">Uncharacterized protein</fullName>
    </submittedName>
</protein>
<comment type="caution">
    <text evidence="2">The sequence shown here is derived from an EMBL/GenBank/DDBJ whole genome shotgun (WGS) entry which is preliminary data.</text>
</comment>
<dbReference type="PANTHER" id="PTHR47978">
    <property type="match status" value="1"/>
</dbReference>
<accession>A0A8S1XLG6</accession>
<evidence type="ECO:0000313" key="2">
    <source>
        <dbReference type="EMBL" id="CAD8202260.1"/>
    </source>
</evidence>
<dbReference type="GO" id="GO:0005525">
    <property type="term" value="F:GTP binding"/>
    <property type="evidence" value="ECO:0007669"/>
    <property type="project" value="InterPro"/>
</dbReference>
<dbReference type="EMBL" id="CAJJDO010000130">
    <property type="protein sequence ID" value="CAD8202260.1"/>
    <property type="molecule type" value="Genomic_DNA"/>
</dbReference>